<protein>
    <submittedName>
        <fullName evidence="3">XRE family transcriptional regulator</fullName>
    </submittedName>
</protein>
<dbReference type="SUPFAM" id="SSF47413">
    <property type="entry name" value="lambda repressor-like DNA-binding domains"/>
    <property type="match status" value="1"/>
</dbReference>
<keyword evidence="1" id="KW-0175">Coiled coil</keyword>
<reference evidence="3 4" key="1">
    <citation type="submission" date="2018-08" db="EMBL/GenBank/DDBJ databases">
        <title>A genome reference for cultivated species of the human gut microbiota.</title>
        <authorList>
            <person name="Zou Y."/>
            <person name="Xue W."/>
            <person name="Luo G."/>
        </authorList>
    </citation>
    <scope>NUCLEOTIDE SEQUENCE [LARGE SCALE GENOMIC DNA]</scope>
    <source>
        <strain evidence="3 4">TF09-12</strain>
    </source>
</reference>
<proteinExistence type="predicted"/>
<dbReference type="Gene3D" id="1.10.260.40">
    <property type="entry name" value="lambda repressor-like DNA-binding domains"/>
    <property type="match status" value="1"/>
</dbReference>
<evidence type="ECO:0000313" key="4">
    <source>
        <dbReference type="Proteomes" id="UP000260835"/>
    </source>
</evidence>
<organism evidence="3 4">
    <name type="scientific">Prevotella disiens</name>
    <dbReference type="NCBI Taxonomy" id="28130"/>
    <lineage>
        <taxon>Bacteria</taxon>
        <taxon>Pseudomonadati</taxon>
        <taxon>Bacteroidota</taxon>
        <taxon>Bacteroidia</taxon>
        <taxon>Bacteroidales</taxon>
        <taxon>Prevotellaceae</taxon>
        <taxon>Prevotella</taxon>
    </lineage>
</organism>
<evidence type="ECO:0000259" key="2">
    <source>
        <dbReference type="PROSITE" id="PS50943"/>
    </source>
</evidence>
<evidence type="ECO:0000256" key="1">
    <source>
        <dbReference type="SAM" id="Coils"/>
    </source>
</evidence>
<comment type="caution">
    <text evidence="3">The sequence shown here is derived from an EMBL/GenBank/DDBJ whole genome shotgun (WGS) entry which is preliminary data.</text>
</comment>
<accession>A0A3E4QC46</accession>
<dbReference type="EMBL" id="QSRD01000131">
    <property type="protein sequence ID" value="RGK91956.1"/>
    <property type="molecule type" value="Genomic_DNA"/>
</dbReference>
<dbReference type="AlphaFoldDB" id="A0A3E4QC46"/>
<name>A0A3E4QC46_9BACT</name>
<evidence type="ECO:0000313" key="3">
    <source>
        <dbReference type="EMBL" id="RGK91956.1"/>
    </source>
</evidence>
<sequence length="132" mass="15436">MKKHMTQNVSNLLQEKLGNRLKNVRRYLMMTQQEVAEQTNVSVITISKIEHDKVVNSDSFLRLFLFYSNYISADFLFAKDFNVADADNYTKSFSLNTIVKAKIEVIREEFEKELSKLKSEYIQKLTETANLL</sequence>
<dbReference type="InterPro" id="IPR001387">
    <property type="entry name" value="Cro/C1-type_HTH"/>
</dbReference>
<dbReference type="Proteomes" id="UP000260835">
    <property type="component" value="Unassembled WGS sequence"/>
</dbReference>
<dbReference type="GO" id="GO:0003677">
    <property type="term" value="F:DNA binding"/>
    <property type="evidence" value="ECO:0007669"/>
    <property type="project" value="InterPro"/>
</dbReference>
<feature type="domain" description="HTH cro/C1-type" evidence="2">
    <location>
        <begin position="21"/>
        <end position="53"/>
    </location>
</feature>
<dbReference type="Pfam" id="PF01381">
    <property type="entry name" value="HTH_3"/>
    <property type="match status" value="1"/>
</dbReference>
<dbReference type="CDD" id="cd00093">
    <property type="entry name" value="HTH_XRE"/>
    <property type="match status" value="1"/>
</dbReference>
<dbReference type="PROSITE" id="PS50943">
    <property type="entry name" value="HTH_CROC1"/>
    <property type="match status" value="1"/>
</dbReference>
<gene>
    <name evidence="3" type="ORF">DXC89_10950</name>
</gene>
<dbReference type="InterPro" id="IPR010982">
    <property type="entry name" value="Lambda_DNA-bd_dom_sf"/>
</dbReference>
<feature type="coiled-coil region" evidence="1">
    <location>
        <begin position="100"/>
        <end position="127"/>
    </location>
</feature>